<evidence type="ECO:0000313" key="2">
    <source>
        <dbReference type="Proteomes" id="UP000266723"/>
    </source>
</evidence>
<protein>
    <submittedName>
        <fullName evidence="1">Uncharacterized protein</fullName>
    </submittedName>
</protein>
<accession>A0ABQ7EE81</accession>
<reference evidence="1 2" key="1">
    <citation type="journal article" date="2020" name="BMC Genomics">
        <title>Intraspecific diversification of the crop wild relative Brassica cretica Lam. using demographic model selection.</title>
        <authorList>
            <person name="Kioukis A."/>
            <person name="Michalopoulou V.A."/>
            <person name="Briers L."/>
            <person name="Pirintsos S."/>
            <person name="Studholme D.J."/>
            <person name="Pavlidis P."/>
            <person name="Sarris P.F."/>
        </authorList>
    </citation>
    <scope>NUCLEOTIDE SEQUENCE [LARGE SCALE GENOMIC DNA]</scope>
    <source>
        <strain evidence="2">cv. PFS-1207/04</strain>
    </source>
</reference>
<name>A0ABQ7EE81_BRACR</name>
<keyword evidence="2" id="KW-1185">Reference proteome</keyword>
<evidence type="ECO:0000313" key="1">
    <source>
        <dbReference type="EMBL" id="KAF3595132.1"/>
    </source>
</evidence>
<sequence>MKESVAPVTLGLIHKISGKCWGRMLSIFGMFHSRVPLQRRSATQRSWWTSCIGPTGLNGSSMLSQGSFHTRVLSPSPMALLRPQVGHRPLDPRWKGPRFSGSPLGGTPFPRYEVLRVLSLGPPPSPGKRKTSDKENLPYFRICKNLTYSNRLRLALRRLYKGNLNPKARGRHFKT</sequence>
<dbReference type="Proteomes" id="UP000266723">
    <property type="component" value="Unassembled WGS sequence"/>
</dbReference>
<dbReference type="EMBL" id="QGKV02000299">
    <property type="protein sequence ID" value="KAF3595132.1"/>
    <property type="molecule type" value="Genomic_DNA"/>
</dbReference>
<organism evidence="1 2">
    <name type="scientific">Brassica cretica</name>
    <name type="common">Mustard</name>
    <dbReference type="NCBI Taxonomy" id="69181"/>
    <lineage>
        <taxon>Eukaryota</taxon>
        <taxon>Viridiplantae</taxon>
        <taxon>Streptophyta</taxon>
        <taxon>Embryophyta</taxon>
        <taxon>Tracheophyta</taxon>
        <taxon>Spermatophyta</taxon>
        <taxon>Magnoliopsida</taxon>
        <taxon>eudicotyledons</taxon>
        <taxon>Gunneridae</taxon>
        <taxon>Pentapetalae</taxon>
        <taxon>rosids</taxon>
        <taxon>malvids</taxon>
        <taxon>Brassicales</taxon>
        <taxon>Brassicaceae</taxon>
        <taxon>Brassiceae</taxon>
        <taxon>Brassica</taxon>
    </lineage>
</organism>
<gene>
    <name evidence="1" type="ORF">DY000_02021698</name>
</gene>
<proteinExistence type="predicted"/>
<comment type="caution">
    <text evidence="1">The sequence shown here is derived from an EMBL/GenBank/DDBJ whole genome shotgun (WGS) entry which is preliminary data.</text>
</comment>